<dbReference type="KEGG" id="gbc:GbCGDNIH3_1109"/>
<dbReference type="RefSeq" id="WP_025286569.1">
    <property type="nucleotide sequence ID" value="NZ_CP003181.2"/>
</dbReference>
<gene>
    <name evidence="6" type="primary">tilS</name>
    <name evidence="8" type="ORF">GbCGDNIH3_1109</name>
</gene>
<dbReference type="InterPro" id="IPR014729">
    <property type="entry name" value="Rossmann-like_a/b/a_fold"/>
</dbReference>
<comment type="domain">
    <text evidence="6">The N-terminal region contains the highly conserved SGGXDS motif, predicted to be a P-loop motif involved in ATP binding.</text>
</comment>
<dbReference type="SUPFAM" id="SSF52402">
    <property type="entry name" value="Adenine nucleotide alpha hydrolases-like"/>
    <property type="match status" value="1"/>
</dbReference>
<evidence type="ECO:0000256" key="1">
    <source>
        <dbReference type="ARBA" id="ARBA00022598"/>
    </source>
</evidence>
<keyword evidence="2 6" id="KW-0819">tRNA processing</keyword>
<comment type="function">
    <text evidence="6">Ligates lysine onto the cytidine present at position 34 of the AUA codon-specific tRNA(Ile) that contains the anticodon CAU, in an ATP-dependent manner. Cytidine is converted to lysidine, thus changing the amino acid specificity of the tRNA from methionine to isoleucine.</text>
</comment>
<dbReference type="CDD" id="cd01992">
    <property type="entry name" value="TilS_N"/>
    <property type="match status" value="1"/>
</dbReference>
<dbReference type="HAMAP" id="MF_01161">
    <property type="entry name" value="tRNA_Ile_lys_synt"/>
    <property type="match status" value="1"/>
</dbReference>
<evidence type="ECO:0000313" key="8">
    <source>
        <dbReference type="EMBL" id="AHJ62936.1"/>
    </source>
</evidence>
<feature type="binding site" evidence="6">
    <location>
        <begin position="45"/>
        <end position="50"/>
    </location>
    <ligand>
        <name>ATP</name>
        <dbReference type="ChEBI" id="CHEBI:30616"/>
    </ligand>
</feature>
<evidence type="ECO:0000256" key="3">
    <source>
        <dbReference type="ARBA" id="ARBA00022741"/>
    </source>
</evidence>
<dbReference type="Proteomes" id="UP000019438">
    <property type="component" value="Chromosome"/>
</dbReference>
<comment type="similarity">
    <text evidence="6">Belongs to the tRNA(Ile)-lysidine synthase family.</text>
</comment>
<dbReference type="NCBIfam" id="TIGR02432">
    <property type="entry name" value="lysidine_TilS_N"/>
    <property type="match status" value="1"/>
</dbReference>
<dbReference type="AlphaFoldDB" id="A0AAN0RDJ9"/>
<dbReference type="PANTHER" id="PTHR43033:SF5">
    <property type="entry name" value="TRNA(ILE)-LYSIDINE SYNTHETASE"/>
    <property type="match status" value="1"/>
</dbReference>
<proteinExistence type="inferred from homology"/>
<dbReference type="GO" id="GO:0032267">
    <property type="term" value="F:tRNA(Ile)-lysidine synthase activity"/>
    <property type="evidence" value="ECO:0007669"/>
    <property type="project" value="UniProtKB-EC"/>
</dbReference>
<sequence>MAAPEEQQSALERGSRDHDRVTTFFAEAMARIVPPVSQRVAVAVSGGSDSLALALLVARWQRSHGGSVLALVVDHGLRPESAFEAQLTLERLKTQKIEARLLRLTALRRGSAIASRARAARYDALMAACRNEGILDLLLGHHRQDQAETIWIRQQAGSAIMGLAGMAQIREASDIRLLRPLLAFDKTTLRNVVRDHGLDWVEDPSNDSPAAGRTQAREVVERDGLQQEQLLEMAHRAAMARRVQEQSIAQELASTVSFLPEGYALVSGNTLSFPSLAAVLGAVSGENYRPRHARLMPFQNGLRPMTLEGIRVMPAGRLPGDWLIVREHAAQQAPIFAKDRGLWDQRFRIHDPSREAEAKGLSLGALGKDAKLFRSRDGLPSVILQTLPSWRQGEKLIAVPHLGIVRSDPGATICLSPAQPATGALFQPGVMGW</sequence>
<dbReference type="GO" id="GO:0006400">
    <property type="term" value="P:tRNA modification"/>
    <property type="evidence" value="ECO:0007669"/>
    <property type="project" value="UniProtKB-UniRule"/>
</dbReference>
<dbReference type="EMBL" id="CP003181">
    <property type="protein sequence ID" value="AHJ62936.1"/>
    <property type="molecule type" value="Genomic_DNA"/>
</dbReference>
<dbReference type="PANTHER" id="PTHR43033">
    <property type="entry name" value="TRNA(ILE)-LYSIDINE SYNTHASE-RELATED"/>
    <property type="match status" value="1"/>
</dbReference>
<evidence type="ECO:0000256" key="4">
    <source>
        <dbReference type="ARBA" id="ARBA00022840"/>
    </source>
</evidence>
<comment type="catalytic activity">
    <reaction evidence="5 6">
        <text>cytidine(34) in tRNA(Ile2) + L-lysine + ATP = lysidine(34) in tRNA(Ile2) + AMP + diphosphate + H(+)</text>
        <dbReference type="Rhea" id="RHEA:43744"/>
        <dbReference type="Rhea" id="RHEA-COMP:10625"/>
        <dbReference type="Rhea" id="RHEA-COMP:10670"/>
        <dbReference type="ChEBI" id="CHEBI:15378"/>
        <dbReference type="ChEBI" id="CHEBI:30616"/>
        <dbReference type="ChEBI" id="CHEBI:32551"/>
        <dbReference type="ChEBI" id="CHEBI:33019"/>
        <dbReference type="ChEBI" id="CHEBI:82748"/>
        <dbReference type="ChEBI" id="CHEBI:83665"/>
        <dbReference type="ChEBI" id="CHEBI:456215"/>
        <dbReference type="EC" id="6.3.4.19"/>
    </reaction>
</comment>
<keyword evidence="6" id="KW-0963">Cytoplasm</keyword>
<dbReference type="InterPro" id="IPR011063">
    <property type="entry name" value="TilS/TtcA_N"/>
</dbReference>
<protein>
    <recommendedName>
        <fullName evidence="6">tRNA(Ile)-lysidine synthase</fullName>
        <ecNumber evidence="6">6.3.4.19</ecNumber>
    </recommendedName>
    <alternativeName>
        <fullName evidence="6">tRNA(Ile)-2-lysyl-cytidine synthase</fullName>
    </alternativeName>
    <alternativeName>
        <fullName evidence="6">tRNA(Ile)-lysidine synthetase</fullName>
    </alternativeName>
</protein>
<feature type="domain" description="tRNA(Ile)-lysidine/2-thiocytidine synthase N-terminal" evidence="7">
    <location>
        <begin position="40"/>
        <end position="217"/>
    </location>
</feature>
<organism evidence="8 9">
    <name type="scientific">Granulibacter bethesdensis</name>
    <dbReference type="NCBI Taxonomy" id="364410"/>
    <lineage>
        <taxon>Bacteria</taxon>
        <taxon>Pseudomonadati</taxon>
        <taxon>Pseudomonadota</taxon>
        <taxon>Alphaproteobacteria</taxon>
        <taxon>Acetobacterales</taxon>
        <taxon>Acetobacteraceae</taxon>
        <taxon>Granulibacter</taxon>
    </lineage>
</organism>
<evidence type="ECO:0000313" key="9">
    <source>
        <dbReference type="Proteomes" id="UP000019438"/>
    </source>
</evidence>
<name>A0AAN0RDJ9_9PROT</name>
<evidence type="ECO:0000259" key="7">
    <source>
        <dbReference type="Pfam" id="PF01171"/>
    </source>
</evidence>
<keyword evidence="4 6" id="KW-0067">ATP-binding</keyword>
<evidence type="ECO:0000256" key="6">
    <source>
        <dbReference type="HAMAP-Rule" id="MF_01161"/>
    </source>
</evidence>
<dbReference type="GO" id="GO:0005737">
    <property type="term" value="C:cytoplasm"/>
    <property type="evidence" value="ECO:0007669"/>
    <property type="project" value="UniProtKB-SubCell"/>
</dbReference>
<evidence type="ECO:0000256" key="2">
    <source>
        <dbReference type="ARBA" id="ARBA00022694"/>
    </source>
</evidence>
<reference evidence="9" key="1">
    <citation type="submission" date="2012-06" db="EMBL/GenBank/DDBJ databases">
        <title>Genome analysis of multiple Granulibacter bethesdensis isolates demonstrates substantial genome diversity.</title>
        <authorList>
            <person name="Greenberg D.E."/>
            <person name="Porcella S.F."/>
            <person name="Zarember K."/>
            <person name="Zelazny A.M."/>
            <person name="Bruno D."/>
            <person name="Martens C."/>
            <person name="Barbian K.D."/>
            <person name="Jaske E."/>
            <person name="Holland S.M."/>
        </authorList>
    </citation>
    <scope>NUCLEOTIDE SEQUENCE [LARGE SCALE GENOMIC DNA]</scope>
    <source>
        <strain evidence="9">CGDNIH3</strain>
    </source>
</reference>
<dbReference type="EC" id="6.3.4.19" evidence="6"/>
<dbReference type="InterPro" id="IPR012094">
    <property type="entry name" value="tRNA_Ile_lys_synt"/>
</dbReference>
<evidence type="ECO:0000256" key="5">
    <source>
        <dbReference type="ARBA" id="ARBA00048539"/>
    </source>
</evidence>
<accession>A0AAN0RDJ9</accession>
<dbReference type="Pfam" id="PF01171">
    <property type="entry name" value="ATP_bind_3"/>
    <property type="match status" value="1"/>
</dbReference>
<dbReference type="Gene3D" id="3.40.50.620">
    <property type="entry name" value="HUPs"/>
    <property type="match status" value="1"/>
</dbReference>
<comment type="subcellular location">
    <subcellularLocation>
        <location evidence="6">Cytoplasm</location>
    </subcellularLocation>
</comment>
<keyword evidence="3 6" id="KW-0547">Nucleotide-binding</keyword>
<dbReference type="InterPro" id="IPR012795">
    <property type="entry name" value="tRNA_Ile_lys_synt_N"/>
</dbReference>
<dbReference type="GO" id="GO:0005524">
    <property type="term" value="F:ATP binding"/>
    <property type="evidence" value="ECO:0007669"/>
    <property type="project" value="UniProtKB-UniRule"/>
</dbReference>
<keyword evidence="1 6" id="KW-0436">Ligase</keyword>